<dbReference type="PANTHER" id="PTHR48071:SF18">
    <property type="entry name" value="DELETED IN MALIGNANT BRAIN TUMORS 1 PROTEIN-RELATED"/>
    <property type="match status" value="1"/>
</dbReference>
<feature type="chain" id="PRO_5046969409" description="SRCR domain-containing protein" evidence="3">
    <location>
        <begin position="21"/>
        <end position="284"/>
    </location>
</feature>
<dbReference type="EMBL" id="JAHIBW010000026">
    <property type="protein sequence ID" value="KAG7297381.1"/>
    <property type="molecule type" value="Genomic_DNA"/>
</dbReference>
<evidence type="ECO:0000256" key="3">
    <source>
        <dbReference type="SAM" id="SignalP"/>
    </source>
</evidence>
<dbReference type="Proteomes" id="UP000823941">
    <property type="component" value="Chromosome 26"/>
</dbReference>
<evidence type="ECO:0000259" key="4">
    <source>
        <dbReference type="PROSITE" id="PS50287"/>
    </source>
</evidence>
<dbReference type="SUPFAM" id="SSF56487">
    <property type="entry name" value="SRCR-like"/>
    <property type="match status" value="2"/>
</dbReference>
<keyword evidence="1 2" id="KW-1015">Disulfide bond</keyword>
<feature type="domain" description="SRCR" evidence="4">
    <location>
        <begin position="49"/>
        <end position="147"/>
    </location>
</feature>
<evidence type="ECO:0000313" key="6">
    <source>
        <dbReference type="Proteomes" id="UP000823941"/>
    </source>
</evidence>
<protein>
    <recommendedName>
        <fullName evidence="4">SRCR domain-containing protein</fullName>
    </recommendedName>
</protein>
<evidence type="ECO:0000256" key="2">
    <source>
        <dbReference type="PROSITE-ProRule" id="PRU00196"/>
    </source>
</evidence>
<evidence type="ECO:0000313" key="5">
    <source>
        <dbReference type="EMBL" id="KAG7297381.1"/>
    </source>
</evidence>
<feature type="domain" description="SRCR" evidence="4">
    <location>
        <begin position="177"/>
        <end position="276"/>
    </location>
</feature>
<name>A0ABQ7PWM4_PLUXY</name>
<dbReference type="InterPro" id="IPR036772">
    <property type="entry name" value="SRCR-like_dom_sf"/>
</dbReference>
<evidence type="ECO:0000256" key="1">
    <source>
        <dbReference type="ARBA" id="ARBA00023157"/>
    </source>
</evidence>
<dbReference type="Gene3D" id="3.10.250.10">
    <property type="entry name" value="SRCR-like domain"/>
    <property type="match status" value="2"/>
</dbReference>
<gene>
    <name evidence="5" type="ORF">JYU34_019360</name>
</gene>
<proteinExistence type="predicted"/>
<keyword evidence="3" id="KW-0732">Signal</keyword>
<feature type="signal peptide" evidence="3">
    <location>
        <begin position="1"/>
        <end position="20"/>
    </location>
</feature>
<feature type="disulfide bond" evidence="2">
    <location>
        <begin position="244"/>
        <end position="254"/>
    </location>
</feature>
<keyword evidence="6" id="KW-1185">Reference proteome</keyword>
<dbReference type="Pfam" id="PF00530">
    <property type="entry name" value="SRCR"/>
    <property type="match status" value="2"/>
</dbReference>
<comment type="caution">
    <text evidence="2">Lacks conserved residue(s) required for the propagation of feature annotation.</text>
</comment>
<organism evidence="5 6">
    <name type="scientific">Plutella xylostella</name>
    <name type="common">Diamondback moth</name>
    <name type="synonym">Plutella maculipennis</name>
    <dbReference type="NCBI Taxonomy" id="51655"/>
    <lineage>
        <taxon>Eukaryota</taxon>
        <taxon>Metazoa</taxon>
        <taxon>Ecdysozoa</taxon>
        <taxon>Arthropoda</taxon>
        <taxon>Hexapoda</taxon>
        <taxon>Insecta</taxon>
        <taxon>Pterygota</taxon>
        <taxon>Neoptera</taxon>
        <taxon>Endopterygota</taxon>
        <taxon>Lepidoptera</taxon>
        <taxon>Glossata</taxon>
        <taxon>Ditrysia</taxon>
        <taxon>Yponomeutoidea</taxon>
        <taxon>Plutellidae</taxon>
        <taxon>Plutella</taxon>
    </lineage>
</organism>
<sequence>MEVKSIVFFLFLSRILRILGRDLSEVDRNSRAAFVQKLLNRNRAAEGRVKLVGGPTRFEGNVLIQHAGRWGAVCDDSWDDAAAAVVCAALNRTGSATRGAQYGEATEHYWMDDVVCEGNELSLSQCKFSGWGSSDCDPSEAAGVICRKETDQTEGRPKSKELRLPIHEVLDVGSASLRLVGGASANEGRVELYHHGVWGSICPDGWTLYEAIAVCHHLGLGFAQQALQTDAFGHSRIVLSGVQCEGNETNLFQCGHRAYGNVVCTGDVEQQQQHCEHAHSSSEV</sequence>
<dbReference type="PROSITE" id="PS00420">
    <property type="entry name" value="SRCR_1"/>
    <property type="match status" value="1"/>
</dbReference>
<accession>A0ABQ7PWM4</accession>
<reference evidence="5 6" key="1">
    <citation type="submission" date="2021-06" db="EMBL/GenBank/DDBJ databases">
        <title>A haploid diamondback moth (Plutella xylostella L.) genome assembly resolves 31 chromosomes and identifies a diamide resistance mutation.</title>
        <authorList>
            <person name="Ward C.M."/>
            <person name="Perry K.D."/>
            <person name="Baker G."/>
            <person name="Powis K."/>
            <person name="Heckel D.G."/>
            <person name="Baxter S.W."/>
        </authorList>
    </citation>
    <scope>NUCLEOTIDE SEQUENCE [LARGE SCALE GENOMIC DNA]</scope>
    <source>
        <strain evidence="5 6">LV</strain>
        <tissue evidence="5">Single pupa</tissue>
    </source>
</reference>
<dbReference type="SMART" id="SM00202">
    <property type="entry name" value="SR"/>
    <property type="match status" value="2"/>
</dbReference>
<feature type="disulfide bond" evidence="2">
    <location>
        <begin position="116"/>
        <end position="126"/>
    </location>
</feature>
<dbReference type="InterPro" id="IPR001190">
    <property type="entry name" value="SRCR"/>
</dbReference>
<dbReference type="PROSITE" id="PS50287">
    <property type="entry name" value="SRCR_2"/>
    <property type="match status" value="2"/>
</dbReference>
<comment type="caution">
    <text evidence="5">The sequence shown here is derived from an EMBL/GenBank/DDBJ whole genome shotgun (WGS) entry which is preliminary data.</text>
</comment>
<dbReference type="PRINTS" id="PR00258">
    <property type="entry name" value="SPERACTRCPTR"/>
</dbReference>
<dbReference type="PANTHER" id="PTHR48071">
    <property type="entry name" value="SRCR DOMAIN-CONTAINING PROTEIN"/>
    <property type="match status" value="1"/>
</dbReference>